<dbReference type="eggNOG" id="COG0182">
    <property type="taxonomic scope" value="Bacteria"/>
</dbReference>
<dbReference type="InterPro" id="IPR042529">
    <property type="entry name" value="IF_2B-like_C"/>
</dbReference>
<dbReference type="Pfam" id="PF01008">
    <property type="entry name" value="IF-2B"/>
    <property type="match status" value="1"/>
</dbReference>
<comment type="catalytic activity">
    <reaction evidence="2 3">
        <text>5-(methylsulfanyl)-alpha-D-ribose 1-phosphate = 5-(methylsulfanyl)-D-ribulose 1-phosphate</text>
        <dbReference type="Rhea" id="RHEA:19989"/>
        <dbReference type="ChEBI" id="CHEBI:58533"/>
        <dbReference type="ChEBI" id="CHEBI:58548"/>
        <dbReference type="EC" id="5.3.1.23"/>
    </reaction>
</comment>
<organism evidence="4 5">
    <name type="scientific">Butyrivibrio proteoclasticus (strain ATCC 51982 / DSM 14932 / B316)</name>
    <name type="common">Clostridium proteoclasticum</name>
    <dbReference type="NCBI Taxonomy" id="515622"/>
    <lineage>
        <taxon>Bacteria</taxon>
        <taxon>Bacillati</taxon>
        <taxon>Bacillota</taxon>
        <taxon>Clostridia</taxon>
        <taxon>Lachnospirales</taxon>
        <taxon>Lachnospiraceae</taxon>
        <taxon>Butyrivibrio</taxon>
    </lineage>
</organism>
<dbReference type="UniPathway" id="UPA00904">
    <property type="reaction ID" value="UER00874"/>
</dbReference>
<reference evidence="4 5" key="1">
    <citation type="journal article" date="2010" name="PLoS ONE">
        <title>The glycobiome of the rumen bacterium Butyrivibrio proteoclasticus B316(T) highlights adaptation to a polysaccharide-rich environment.</title>
        <authorList>
            <person name="Kelly W.J."/>
            <person name="Leahy S.C."/>
            <person name="Altermann E."/>
            <person name="Yeoman C.J."/>
            <person name="Dunne J.C."/>
            <person name="Kong Z."/>
            <person name="Pacheco D.M."/>
            <person name="Li D."/>
            <person name="Noel S.J."/>
            <person name="Moon C.D."/>
            <person name="Cookson A.L."/>
            <person name="Attwood G.T."/>
        </authorList>
    </citation>
    <scope>NUCLEOTIDE SEQUENCE [LARGE SCALE GENOMIC DNA]</scope>
    <source>
        <strain evidence="5">ATCC 51982 / DSM 14932 / B316</strain>
    </source>
</reference>
<dbReference type="AlphaFoldDB" id="E0RVQ4"/>
<dbReference type="GO" id="GO:0019509">
    <property type="term" value="P:L-methionine salvage from methylthioadenosine"/>
    <property type="evidence" value="ECO:0007669"/>
    <property type="project" value="UniProtKB-UniRule"/>
</dbReference>
<dbReference type="FunFam" id="1.20.120.420:FF:000003">
    <property type="entry name" value="Methylthioribose-1-phosphate isomerase"/>
    <property type="match status" value="1"/>
</dbReference>
<keyword evidence="3" id="KW-0486">Methionine biosynthesis</keyword>
<dbReference type="NCBIfam" id="NF004326">
    <property type="entry name" value="PRK05720.1"/>
    <property type="match status" value="1"/>
</dbReference>
<dbReference type="InterPro" id="IPR000649">
    <property type="entry name" value="IF-2B-related"/>
</dbReference>
<comment type="similarity">
    <text evidence="3">Belongs to the EIF-2B alpha/beta/delta subunits family. MtnA subfamily.</text>
</comment>
<dbReference type="GO" id="GO:0046523">
    <property type="term" value="F:S-methyl-5-thioribose-1-phosphate isomerase activity"/>
    <property type="evidence" value="ECO:0007669"/>
    <property type="project" value="UniProtKB-UniRule"/>
</dbReference>
<comment type="pathway">
    <text evidence="3">Amino-acid biosynthesis; L-methionine biosynthesis via salvage pathway; L-methionine from S-methyl-5-thio-alpha-D-ribose 1-phosphate: step 1/6.</text>
</comment>
<comment type="function">
    <text evidence="3">Catalyzes the interconversion of methylthioribose-1-phosphate (MTR-1-P) into methylthioribulose-1-phosphate (MTRu-1-P).</text>
</comment>
<evidence type="ECO:0000256" key="3">
    <source>
        <dbReference type="HAMAP-Rule" id="MF_01678"/>
    </source>
</evidence>
<evidence type="ECO:0000313" key="5">
    <source>
        <dbReference type="Proteomes" id="UP000001299"/>
    </source>
</evidence>
<dbReference type="InterPro" id="IPR027363">
    <property type="entry name" value="M1Pi_N"/>
</dbReference>
<dbReference type="KEGG" id="bpb:bpr_I2479"/>
<dbReference type="FunFam" id="3.40.50.10470:FF:000006">
    <property type="entry name" value="Methylthioribose-1-phosphate isomerase"/>
    <property type="match status" value="1"/>
</dbReference>
<dbReference type="EMBL" id="CP001810">
    <property type="protein sequence ID" value="ADL35212.1"/>
    <property type="molecule type" value="Genomic_DNA"/>
</dbReference>
<sequence length="373" mass="41348">MSNILDYETVALVDDDDAIEIIDQTLLPGKTEMIRLHTAQEIWDAIYLLQVRGAPAIGVTAGFGIYLLMKHSKAENYNEFIGELKEKSDYLNSSRPTAVNLSWALKRMQNHIFEFCNIKALEDGSVCLDSAKEYDLKGMICEMRDESERIKAEDIDVCRRIGEYGLTLIKDGYGLLTHCNAGQLATCKYGTATAPMYLAHEKGMNIKVYCDETRPLLQGARLTAYELHSAGIDTTLLCDNMSASLMKSGAINAIFVGCDRVAANGDAANKIGTSVVATVAKRYNIPFYVCAPTSTIDINTPTGEEINIEQRKPEEVTEMWYKERMAPEGIKVYNPAFDVTDNELIAGIVTEYGVLGAPYKEAIADLFNKIQKK</sequence>
<feature type="active site" description="Proton donor" evidence="3">
    <location>
        <position position="259"/>
    </location>
</feature>
<dbReference type="HOGENOM" id="CLU_016218_1_2_9"/>
<accession>E0RVQ4</accession>
<dbReference type="EC" id="5.3.1.23" evidence="3"/>
<feature type="binding site" evidence="3">
    <location>
        <begin position="269"/>
        <end position="270"/>
    </location>
    <ligand>
        <name>substrate</name>
    </ligand>
</feature>
<dbReference type="RefSeq" id="WP_013281865.1">
    <property type="nucleotide sequence ID" value="NC_014387.1"/>
</dbReference>
<dbReference type="PANTHER" id="PTHR43475:SF1">
    <property type="entry name" value="METHYLTHIORIBOSE-1-PHOSPHATE ISOMERASE"/>
    <property type="match status" value="1"/>
</dbReference>
<name>E0RVQ4_BUTPB</name>
<dbReference type="SUPFAM" id="SSF100950">
    <property type="entry name" value="NagB/RpiA/CoA transferase-like"/>
    <property type="match status" value="1"/>
</dbReference>
<evidence type="ECO:0000256" key="1">
    <source>
        <dbReference type="ARBA" id="ARBA00023235"/>
    </source>
</evidence>
<dbReference type="Gene3D" id="1.20.120.420">
    <property type="entry name" value="translation initiation factor eif-2b, domain 1"/>
    <property type="match status" value="1"/>
</dbReference>
<feature type="binding site" evidence="3">
    <location>
        <begin position="52"/>
        <end position="54"/>
    </location>
    <ligand>
        <name>substrate</name>
    </ligand>
</feature>
<dbReference type="HAMAP" id="MF_01678">
    <property type="entry name" value="Salvage_MtnA"/>
    <property type="match status" value="1"/>
</dbReference>
<dbReference type="InterPro" id="IPR037171">
    <property type="entry name" value="NagB/RpiA_transferase-like"/>
</dbReference>
<evidence type="ECO:0000256" key="2">
    <source>
        <dbReference type="ARBA" id="ARBA00052401"/>
    </source>
</evidence>
<dbReference type="InterPro" id="IPR011559">
    <property type="entry name" value="Initiation_fac_2B_a/b/d"/>
</dbReference>
<dbReference type="NCBIfam" id="TIGR00512">
    <property type="entry name" value="salvage_mtnA"/>
    <property type="match status" value="1"/>
</dbReference>
<feature type="site" description="Transition state stabilizer" evidence="3">
    <location>
        <position position="179"/>
    </location>
</feature>
<dbReference type="NCBIfam" id="TIGR00524">
    <property type="entry name" value="eIF-2B_rel"/>
    <property type="match status" value="1"/>
</dbReference>
<dbReference type="PANTHER" id="PTHR43475">
    <property type="entry name" value="METHYLTHIORIBOSE-1-PHOSPHATE ISOMERASE"/>
    <property type="match status" value="1"/>
</dbReference>
<evidence type="ECO:0000313" key="4">
    <source>
        <dbReference type="EMBL" id="ADL35212.1"/>
    </source>
</evidence>
<feature type="binding site" evidence="3">
    <location>
        <position position="95"/>
    </location>
    <ligand>
        <name>substrate</name>
    </ligand>
</feature>
<keyword evidence="1 3" id="KW-0413">Isomerase</keyword>
<feature type="binding site" evidence="3">
    <location>
        <position position="218"/>
    </location>
    <ligand>
        <name>substrate</name>
    </ligand>
</feature>
<protein>
    <recommendedName>
        <fullName evidence="3">Methylthioribose-1-phosphate isomerase</fullName>
        <shortName evidence="3">M1Pi</shortName>
        <shortName evidence="3">MTR-1-P isomerase</shortName>
        <ecNumber evidence="3">5.3.1.23</ecNumber>
    </recommendedName>
    <alternativeName>
        <fullName evidence="3">S-methyl-5-thioribose-1-phosphate isomerase</fullName>
    </alternativeName>
</protein>
<keyword evidence="3" id="KW-0028">Amino-acid biosynthesis</keyword>
<proteinExistence type="inferred from homology"/>
<dbReference type="STRING" id="515622.bpr_I2479"/>
<dbReference type="InterPro" id="IPR005251">
    <property type="entry name" value="IF-M1Pi"/>
</dbReference>
<keyword evidence="5" id="KW-1185">Reference proteome</keyword>
<dbReference type="Proteomes" id="UP000001299">
    <property type="component" value="Chromosome 1"/>
</dbReference>
<gene>
    <name evidence="3 4" type="primary">mtnA</name>
    <name evidence="4" type="ordered locus">bpr_I2479</name>
</gene>
<dbReference type="Gene3D" id="3.40.50.10470">
    <property type="entry name" value="Translation initiation factor eif-2b, domain 2"/>
    <property type="match status" value="1"/>
</dbReference>